<keyword evidence="2" id="KW-0378">Hydrolase</keyword>
<evidence type="ECO:0000259" key="3">
    <source>
        <dbReference type="PROSITE" id="PS51462"/>
    </source>
</evidence>
<dbReference type="InterPro" id="IPR000086">
    <property type="entry name" value="NUDIX_hydrolase_dom"/>
</dbReference>
<comment type="caution">
    <text evidence="4">The sequence shown here is derived from an EMBL/GenBank/DDBJ whole genome shotgun (WGS) entry which is preliminary data.</text>
</comment>
<dbReference type="RefSeq" id="WP_058891206.1">
    <property type="nucleotide sequence ID" value="NZ_LQBL01000027.1"/>
</dbReference>
<comment type="cofactor">
    <cofactor evidence="1">
        <name>Mg(2+)</name>
        <dbReference type="ChEBI" id="CHEBI:18420"/>
    </cofactor>
</comment>
<dbReference type="InterPro" id="IPR015797">
    <property type="entry name" value="NUDIX_hydrolase-like_dom_sf"/>
</dbReference>
<dbReference type="OrthoDB" id="9814308at2"/>
<dbReference type="SUPFAM" id="SSF55811">
    <property type="entry name" value="Nudix"/>
    <property type="match status" value="1"/>
</dbReference>
<dbReference type="PANTHER" id="PTHR43046">
    <property type="entry name" value="GDP-MANNOSE MANNOSYL HYDROLASE"/>
    <property type="match status" value="1"/>
</dbReference>
<dbReference type="PROSITE" id="PS51462">
    <property type="entry name" value="NUDIX"/>
    <property type="match status" value="1"/>
</dbReference>
<dbReference type="AlphaFoldDB" id="A0A0W8I797"/>
<dbReference type="STRING" id="767452.AVL62_04530"/>
<dbReference type="GO" id="GO:0016787">
    <property type="term" value="F:hydrolase activity"/>
    <property type="evidence" value="ECO:0007669"/>
    <property type="project" value="UniProtKB-KW"/>
</dbReference>
<name>A0A0W8I797_9MICO</name>
<evidence type="ECO:0000313" key="4">
    <source>
        <dbReference type="EMBL" id="KUG54475.1"/>
    </source>
</evidence>
<dbReference type="Gene3D" id="3.90.79.10">
    <property type="entry name" value="Nucleoside Triphosphate Pyrophosphohydrolase"/>
    <property type="match status" value="1"/>
</dbReference>
<sequence length="153" mass="16615">MPVAPHIARLRTKVGHDLLLLPSVTVLPMDLEGRVLLVHQAEFHAWGTIGGAVDVDESPADAAHRETAEEIGTDVELTAILGAVGGPDFRITYPNGDQCAYVSTIFEARIIGRPPQPDDDEVDALRWFTRTQLLSEPALGSFATSTFRSLGWI</sequence>
<dbReference type="EMBL" id="LQBL01000027">
    <property type="protein sequence ID" value="KUG54475.1"/>
    <property type="molecule type" value="Genomic_DNA"/>
</dbReference>
<reference evidence="4 5" key="1">
    <citation type="submission" date="2015-12" db="EMBL/GenBank/DDBJ databases">
        <title>Serinicoccus chungangenesis strain CD08_5 genome sequencing and assembly.</title>
        <authorList>
            <person name="Chander A.M."/>
            <person name="Kaur G."/>
            <person name="Nair G.R."/>
            <person name="Dhawan D.K."/>
            <person name="Kochhar R.K."/>
            <person name="Mayilraj S."/>
            <person name="Bhadada S.K."/>
        </authorList>
    </citation>
    <scope>NUCLEOTIDE SEQUENCE [LARGE SCALE GENOMIC DNA]</scope>
    <source>
        <strain evidence="4 5">CD08_5</strain>
    </source>
</reference>
<gene>
    <name evidence="4" type="ORF">AVL62_04530</name>
</gene>
<dbReference type="PANTHER" id="PTHR43046:SF14">
    <property type="entry name" value="MUTT_NUDIX FAMILY PROTEIN"/>
    <property type="match status" value="1"/>
</dbReference>
<keyword evidence="5" id="KW-1185">Reference proteome</keyword>
<dbReference type="PROSITE" id="PS00893">
    <property type="entry name" value="NUDIX_BOX"/>
    <property type="match status" value="1"/>
</dbReference>
<proteinExistence type="predicted"/>
<organism evidence="4 5">
    <name type="scientific">Serinicoccus chungangensis</name>
    <dbReference type="NCBI Taxonomy" id="767452"/>
    <lineage>
        <taxon>Bacteria</taxon>
        <taxon>Bacillati</taxon>
        <taxon>Actinomycetota</taxon>
        <taxon>Actinomycetes</taxon>
        <taxon>Micrococcales</taxon>
        <taxon>Ornithinimicrobiaceae</taxon>
        <taxon>Serinicoccus</taxon>
    </lineage>
</organism>
<evidence type="ECO:0000256" key="2">
    <source>
        <dbReference type="ARBA" id="ARBA00022801"/>
    </source>
</evidence>
<dbReference type="Pfam" id="PF00293">
    <property type="entry name" value="NUDIX"/>
    <property type="match status" value="1"/>
</dbReference>
<dbReference type="InterPro" id="IPR020084">
    <property type="entry name" value="NUDIX_hydrolase_CS"/>
</dbReference>
<evidence type="ECO:0000256" key="1">
    <source>
        <dbReference type="ARBA" id="ARBA00001946"/>
    </source>
</evidence>
<feature type="domain" description="Nudix hydrolase" evidence="3">
    <location>
        <begin position="19"/>
        <end position="153"/>
    </location>
</feature>
<accession>A0A0W8I797</accession>
<protein>
    <recommendedName>
        <fullName evidence="3">Nudix hydrolase domain-containing protein</fullName>
    </recommendedName>
</protein>
<evidence type="ECO:0000313" key="5">
    <source>
        <dbReference type="Proteomes" id="UP000054837"/>
    </source>
</evidence>
<dbReference type="Proteomes" id="UP000054837">
    <property type="component" value="Unassembled WGS sequence"/>
</dbReference>